<dbReference type="RefSeq" id="WP_157534010.1">
    <property type="nucleotide sequence ID" value="NZ_CEML01000004.1"/>
</dbReference>
<protein>
    <submittedName>
        <fullName evidence="1">Uncharacterized protein</fullName>
    </submittedName>
</protein>
<sequence>MVASPIVLNTGVLSSFLLAGWFENLNISRIEASATNTSITVSGVPDEPVKD</sequence>
<keyword evidence="2" id="KW-1185">Reference proteome</keyword>
<accession>A0A0U5D1N9</accession>
<dbReference type="GeneID" id="43331081"/>
<geneLocation type="plasmid" evidence="2">
    <name>pSTJ001</name>
</geneLocation>
<gene>
    <name evidence="1" type="ORF">HHUB_4128</name>
</gene>
<dbReference type="Proteomes" id="UP000066737">
    <property type="component" value="Plasmid pSTJ001"/>
</dbReference>
<evidence type="ECO:0000313" key="1">
    <source>
        <dbReference type="EMBL" id="CQH63583.1"/>
    </source>
</evidence>
<dbReference type="AlphaFoldDB" id="A0A0U5D1N9"/>
<evidence type="ECO:0000313" key="2">
    <source>
        <dbReference type="Proteomes" id="UP000066737"/>
    </source>
</evidence>
<dbReference type="EMBL" id="LN831303">
    <property type="protein sequence ID" value="CQH63583.1"/>
    <property type="molecule type" value="Genomic_DNA"/>
</dbReference>
<proteinExistence type="predicted"/>
<organism evidence="1 2">
    <name type="scientific">Halobacterium hubeiense</name>
    <dbReference type="NCBI Taxonomy" id="1407499"/>
    <lineage>
        <taxon>Archaea</taxon>
        <taxon>Methanobacteriati</taxon>
        <taxon>Methanobacteriota</taxon>
        <taxon>Stenosarchaea group</taxon>
        <taxon>Halobacteria</taxon>
        <taxon>Halobacteriales</taxon>
        <taxon>Halobacteriaceae</taxon>
        <taxon>Halobacterium</taxon>
    </lineage>
</organism>
<reference evidence="2" key="1">
    <citation type="journal article" date="2016" name="Environ. Microbiol.">
        <title>The complete genome of a viable archaeum isolated from 123-million-year-old rock salt.</title>
        <authorList>
            <person name="Jaakkola S.T."/>
            <person name="Pfeiffer F."/>
            <person name="Ravantti J.J."/>
            <person name="Guo Q."/>
            <person name="Liu Y."/>
            <person name="Chen X."/>
            <person name="Ma H."/>
            <person name="Yang C."/>
            <person name="Oksanen H.M."/>
            <person name="Bamford D.H."/>
        </authorList>
    </citation>
    <scope>NUCLEOTIDE SEQUENCE</scope>
    <source>
        <strain evidence="2">JI20-1</strain>
        <plasmid evidence="2">Plasmid pSTJ001</plasmid>
    </source>
</reference>
<dbReference type="KEGG" id="hhb:Hhub_4128"/>
<name>A0A0U5D1N9_9EURY</name>